<reference evidence="1" key="2">
    <citation type="submission" date="2015-06" db="UniProtKB">
        <authorList>
            <consortium name="EnsemblProtists"/>
        </authorList>
    </citation>
    <scope>IDENTIFICATION</scope>
    <source>
        <strain evidence="1">Emoy2</strain>
    </source>
</reference>
<dbReference type="EnsemblProtists" id="HpaT808295">
    <property type="protein sequence ID" value="HpaP808295"/>
    <property type="gene ID" value="HpaG808295"/>
</dbReference>
<accession>M4BPF6</accession>
<protein>
    <submittedName>
        <fullName evidence="1">Uncharacterized protein</fullName>
    </submittedName>
</protein>
<proteinExistence type="predicted"/>
<dbReference type="InParanoid" id="M4BPF6"/>
<dbReference type="VEuPathDB" id="FungiDB:HpaG808295"/>
<organism evidence="1 2">
    <name type="scientific">Hyaloperonospora arabidopsidis (strain Emoy2)</name>
    <name type="common">Downy mildew agent</name>
    <name type="synonym">Peronospora arabidopsidis</name>
    <dbReference type="NCBI Taxonomy" id="559515"/>
    <lineage>
        <taxon>Eukaryota</taxon>
        <taxon>Sar</taxon>
        <taxon>Stramenopiles</taxon>
        <taxon>Oomycota</taxon>
        <taxon>Peronosporomycetes</taxon>
        <taxon>Peronosporales</taxon>
        <taxon>Peronosporaceae</taxon>
        <taxon>Hyaloperonospora</taxon>
    </lineage>
</organism>
<reference evidence="2" key="1">
    <citation type="journal article" date="2010" name="Science">
        <title>Signatures of adaptation to obligate biotrophy in the Hyaloperonospora arabidopsidis genome.</title>
        <authorList>
            <person name="Baxter L."/>
            <person name="Tripathy S."/>
            <person name="Ishaque N."/>
            <person name="Boot N."/>
            <person name="Cabral A."/>
            <person name="Kemen E."/>
            <person name="Thines M."/>
            <person name="Ah-Fong A."/>
            <person name="Anderson R."/>
            <person name="Badejoko W."/>
            <person name="Bittner-Eddy P."/>
            <person name="Boore J.L."/>
            <person name="Chibucos M.C."/>
            <person name="Coates M."/>
            <person name="Dehal P."/>
            <person name="Delehaunty K."/>
            <person name="Dong S."/>
            <person name="Downton P."/>
            <person name="Dumas B."/>
            <person name="Fabro G."/>
            <person name="Fronick C."/>
            <person name="Fuerstenberg S.I."/>
            <person name="Fulton L."/>
            <person name="Gaulin E."/>
            <person name="Govers F."/>
            <person name="Hughes L."/>
            <person name="Humphray S."/>
            <person name="Jiang R.H."/>
            <person name="Judelson H."/>
            <person name="Kamoun S."/>
            <person name="Kyung K."/>
            <person name="Meijer H."/>
            <person name="Minx P."/>
            <person name="Morris P."/>
            <person name="Nelson J."/>
            <person name="Phuntumart V."/>
            <person name="Qutob D."/>
            <person name="Rehmany A."/>
            <person name="Rougon-Cardoso A."/>
            <person name="Ryden P."/>
            <person name="Torto-Alalibo T."/>
            <person name="Studholme D."/>
            <person name="Wang Y."/>
            <person name="Win J."/>
            <person name="Wood J."/>
            <person name="Clifton S.W."/>
            <person name="Rogers J."/>
            <person name="Van den Ackerveken G."/>
            <person name="Jones J.D."/>
            <person name="McDowell J.M."/>
            <person name="Beynon J."/>
            <person name="Tyler B.M."/>
        </authorList>
    </citation>
    <scope>NUCLEOTIDE SEQUENCE [LARGE SCALE GENOMIC DNA]</scope>
    <source>
        <strain evidence="2">Emoy2</strain>
    </source>
</reference>
<dbReference type="AlphaFoldDB" id="M4BPF6"/>
<keyword evidence="2" id="KW-1185">Reference proteome</keyword>
<sequence length="191" mass="21035">MQLRESSALHDIGSLFTLFYRAGNECCIAGTKRTSHDNSTVLTRSLTQVETEGRTRPISVFLDGNGLTDTGVVDSAAATFFTNRSFSLRVRPVENSVGLLRKNVAGSPRNPTYCAEWFSHFRQRGDRKSTDIVLLQETRVVTVEAQSLDNLYCTTSGFNAGNKCGVTMRTETETRRGGRVAILLNPYSSIA</sequence>
<evidence type="ECO:0000313" key="1">
    <source>
        <dbReference type="EnsemblProtists" id="HpaP808295"/>
    </source>
</evidence>
<dbReference type="HOGENOM" id="CLU_1424002_0_0_1"/>
<dbReference type="Proteomes" id="UP000011713">
    <property type="component" value="Unassembled WGS sequence"/>
</dbReference>
<name>M4BPF6_HYAAE</name>
<evidence type="ECO:0000313" key="2">
    <source>
        <dbReference type="Proteomes" id="UP000011713"/>
    </source>
</evidence>
<dbReference type="EMBL" id="JH598509">
    <property type="status" value="NOT_ANNOTATED_CDS"/>
    <property type="molecule type" value="Genomic_DNA"/>
</dbReference>